<keyword evidence="5" id="KW-0961">Cell wall biogenesis/degradation</keyword>
<dbReference type="CDD" id="cd06583">
    <property type="entry name" value="PGRP"/>
    <property type="match status" value="1"/>
</dbReference>
<dbReference type="SUPFAM" id="SSF51391">
    <property type="entry name" value="Thiamin phosphate synthase"/>
    <property type="match status" value="1"/>
</dbReference>
<protein>
    <recommendedName>
        <fullName evidence="3">N-acetylmuramoyl-L-alanine amidase</fullName>
        <ecNumber evidence="3">3.5.1.28</ecNumber>
    </recommendedName>
</protein>
<evidence type="ECO:0000313" key="8">
    <source>
        <dbReference type="Proteomes" id="UP000422569"/>
    </source>
</evidence>
<evidence type="ECO:0000256" key="3">
    <source>
        <dbReference type="ARBA" id="ARBA00011901"/>
    </source>
</evidence>
<dbReference type="SMART" id="SM00644">
    <property type="entry name" value="Ami_2"/>
    <property type="match status" value="1"/>
</dbReference>
<dbReference type="Gene3D" id="3.40.80.10">
    <property type="entry name" value="Peptidoglycan recognition protein-like"/>
    <property type="match status" value="1"/>
</dbReference>
<dbReference type="CDD" id="cd00564">
    <property type="entry name" value="TMP_TenI"/>
    <property type="match status" value="1"/>
</dbReference>
<dbReference type="GO" id="GO:0009228">
    <property type="term" value="P:thiamine biosynthetic process"/>
    <property type="evidence" value="ECO:0007669"/>
    <property type="project" value="UniProtKB-KW"/>
</dbReference>
<dbReference type="KEGG" id="mpar:F7D14_04655"/>
<accession>A0A6B8M3B0</accession>
<dbReference type="InterPro" id="IPR036206">
    <property type="entry name" value="ThiamineP_synth_sf"/>
</dbReference>
<comment type="similarity">
    <text evidence="2">Belongs to the N-acetylmuramoyl-L-alanine amidase 2 family.</text>
</comment>
<dbReference type="InterPro" id="IPR002477">
    <property type="entry name" value="Peptidoglycan-bd-like"/>
</dbReference>
<comment type="catalytic activity">
    <reaction evidence="1">
        <text>Hydrolyzes the link between N-acetylmuramoyl residues and L-amino acid residues in certain cell-wall glycopeptides.</text>
        <dbReference type="EC" id="3.5.1.28"/>
    </reaction>
</comment>
<dbReference type="Gene3D" id="3.20.20.70">
    <property type="entry name" value="Aldolase class I"/>
    <property type="match status" value="1"/>
</dbReference>
<dbReference type="GO" id="GO:0016740">
    <property type="term" value="F:transferase activity"/>
    <property type="evidence" value="ECO:0007669"/>
    <property type="project" value="UniProtKB-KW"/>
</dbReference>
<dbReference type="SUPFAM" id="SSF47090">
    <property type="entry name" value="PGBD-like"/>
    <property type="match status" value="1"/>
</dbReference>
<sequence length="467" mass="51063">MAGRVPERPLEPPLTVCSLDPFYLIVDRADWLTRLLPLGVKLVQLRVKDRPEAELRGEIARARDLCRGAGAQLIVNDYWMLAIDAGCDFVHLGQDDLAEADIPALRRHDVKFGISTHDDAELERALSYAPDYVALGPVWPTLLKEMKFGPQGLEKLGRWKKRVGDVPLVAIGGLTPSRACLALAAGADSACVVTDVLRASDPETRTVEWVTATAPWRDASELTRGFSPDYAGADVFPSPNHGPRAKAVSALILHYTGMPTAEGALELLCSPIREVSAHYFVEEDGRVLQLVPEERRAWHAGVSYWAGETDMNSASIGVEIAHPGHIDPHPFPPAQIESVITLSRDICERRRIAPRRVLAHSDIAPRRKIDPGEFFPWETLAEAGVGHMLAPSPAMEGPALELDMAGAAVSHLQSQLANFGYKLAETGIYDEDTAATVAAFQRHFRRSRVDGRADASTIDLLTRLLAI</sequence>
<dbReference type="InterPro" id="IPR036365">
    <property type="entry name" value="PGBD-like_sf"/>
</dbReference>
<evidence type="ECO:0000259" key="6">
    <source>
        <dbReference type="SMART" id="SM00644"/>
    </source>
</evidence>
<dbReference type="GO" id="GO:0009254">
    <property type="term" value="P:peptidoglycan turnover"/>
    <property type="evidence" value="ECO:0007669"/>
    <property type="project" value="TreeGrafter"/>
</dbReference>
<dbReference type="SUPFAM" id="SSF55846">
    <property type="entry name" value="N-acetylmuramoyl-L-alanine amidase-like"/>
    <property type="match status" value="1"/>
</dbReference>
<dbReference type="InterPro" id="IPR036366">
    <property type="entry name" value="PGBDSf"/>
</dbReference>
<keyword evidence="4" id="KW-0378">Hydrolase</keyword>
<dbReference type="PANTHER" id="PTHR30417:SF1">
    <property type="entry name" value="N-ACETYLMURAMOYL-L-ALANINE AMIDASE AMID"/>
    <property type="match status" value="1"/>
</dbReference>
<dbReference type="InterPro" id="IPR022998">
    <property type="entry name" value="ThiamineP_synth_TenI"/>
</dbReference>
<feature type="domain" description="N-acetylmuramoyl-L-alanine amidase" evidence="6">
    <location>
        <begin position="238"/>
        <end position="372"/>
    </location>
</feature>
<name>A0A6B8M3B0_9HYPH</name>
<evidence type="ECO:0000256" key="1">
    <source>
        <dbReference type="ARBA" id="ARBA00001561"/>
    </source>
</evidence>
<evidence type="ECO:0000256" key="4">
    <source>
        <dbReference type="ARBA" id="ARBA00022801"/>
    </source>
</evidence>
<keyword evidence="7" id="KW-0808">Transferase</keyword>
<dbReference type="AlphaFoldDB" id="A0A6B8M3B0"/>
<organism evidence="7 8">
    <name type="scientific">Methylocystis parvus</name>
    <dbReference type="NCBI Taxonomy" id="134"/>
    <lineage>
        <taxon>Bacteria</taxon>
        <taxon>Pseudomonadati</taxon>
        <taxon>Pseudomonadota</taxon>
        <taxon>Alphaproteobacteria</taxon>
        <taxon>Hyphomicrobiales</taxon>
        <taxon>Methylocystaceae</taxon>
        <taxon>Methylocystis</taxon>
    </lineage>
</organism>
<keyword evidence="8" id="KW-1185">Reference proteome</keyword>
<dbReference type="Proteomes" id="UP000422569">
    <property type="component" value="Chromosome"/>
</dbReference>
<gene>
    <name evidence="7" type="ORF">F7D14_04655</name>
</gene>
<dbReference type="InterPro" id="IPR002502">
    <property type="entry name" value="Amidase_domain"/>
</dbReference>
<dbReference type="NCBIfam" id="NF000734">
    <property type="entry name" value="PRK00043.1-5"/>
    <property type="match status" value="1"/>
</dbReference>
<dbReference type="InterPro" id="IPR036505">
    <property type="entry name" value="Amidase/PGRP_sf"/>
</dbReference>
<dbReference type="InterPro" id="IPR051206">
    <property type="entry name" value="NAMLAA_amidase_2"/>
</dbReference>
<dbReference type="GO" id="GO:0009253">
    <property type="term" value="P:peptidoglycan catabolic process"/>
    <property type="evidence" value="ECO:0007669"/>
    <property type="project" value="InterPro"/>
</dbReference>
<proteinExistence type="inferred from homology"/>
<dbReference type="GO" id="GO:0019867">
    <property type="term" value="C:outer membrane"/>
    <property type="evidence" value="ECO:0007669"/>
    <property type="project" value="TreeGrafter"/>
</dbReference>
<dbReference type="InterPro" id="IPR013785">
    <property type="entry name" value="Aldolase_TIM"/>
</dbReference>
<evidence type="ECO:0000313" key="7">
    <source>
        <dbReference type="EMBL" id="QGM96835.1"/>
    </source>
</evidence>
<dbReference type="GO" id="GO:0071555">
    <property type="term" value="P:cell wall organization"/>
    <property type="evidence" value="ECO:0007669"/>
    <property type="project" value="UniProtKB-KW"/>
</dbReference>
<dbReference type="GO" id="GO:0008745">
    <property type="term" value="F:N-acetylmuramoyl-L-alanine amidase activity"/>
    <property type="evidence" value="ECO:0007669"/>
    <property type="project" value="UniProtKB-EC"/>
</dbReference>
<reference evidence="7 8" key="1">
    <citation type="submission" date="2019-09" db="EMBL/GenBank/DDBJ databases">
        <title>Isolation and complete genome sequencing of Methylocystis species.</title>
        <authorList>
            <person name="Rumah B.L."/>
            <person name="Stead C.E."/>
            <person name="Stevens B.C."/>
            <person name="Minton N.P."/>
            <person name="Grosse-Honebrink A."/>
            <person name="Zhang Y."/>
        </authorList>
    </citation>
    <scope>NUCLEOTIDE SEQUENCE [LARGE SCALE GENOMIC DNA]</scope>
    <source>
        <strain evidence="7 8">BRCS2</strain>
    </source>
</reference>
<dbReference type="Pfam" id="PF02581">
    <property type="entry name" value="TMP-TENI"/>
    <property type="match status" value="1"/>
</dbReference>
<evidence type="ECO:0000256" key="2">
    <source>
        <dbReference type="ARBA" id="ARBA00007553"/>
    </source>
</evidence>
<evidence type="ECO:0000256" key="5">
    <source>
        <dbReference type="ARBA" id="ARBA00023316"/>
    </source>
</evidence>
<dbReference type="EC" id="3.5.1.28" evidence="3"/>
<dbReference type="Pfam" id="PF01510">
    <property type="entry name" value="Amidase_2"/>
    <property type="match status" value="1"/>
</dbReference>
<dbReference type="Pfam" id="PF01471">
    <property type="entry name" value="PG_binding_1"/>
    <property type="match status" value="1"/>
</dbReference>
<dbReference type="Gene3D" id="1.10.101.10">
    <property type="entry name" value="PGBD-like superfamily/PGBD"/>
    <property type="match status" value="1"/>
</dbReference>
<dbReference type="PANTHER" id="PTHR30417">
    <property type="entry name" value="N-ACETYLMURAMOYL-L-ALANINE AMIDASE AMID"/>
    <property type="match status" value="1"/>
</dbReference>
<dbReference type="EMBL" id="CP044331">
    <property type="protein sequence ID" value="QGM96835.1"/>
    <property type="molecule type" value="Genomic_DNA"/>
</dbReference>